<proteinExistence type="predicted"/>
<sequence length="220" mass="23934">MGTNYATGLKRPLLTFFTSFLITTGLYAQTEFITTWDTNKPGTSNSSSITIPAVGTYDVDLGNDGTYELLDQSGTITLNVPLLNYTSGKIQVALRDAASGNGTLTAIQFNNTGDKEKLLSVDQWGSISWSTMEGAFWGCSNMEVKATDAPDLSSVSSTDKMFGYASSFNADISSWNTSNITDMNMMFWNATAFDQDISSWNTSSVTNMYGMFAYATSFDQ</sequence>
<accession>A0A6L9E913</accession>
<dbReference type="InterPro" id="IPR005046">
    <property type="entry name" value="DUF285"/>
</dbReference>
<comment type="caution">
    <text evidence="1">The sequence shown here is derived from an EMBL/GenBank/DDBJ whole genome shotgun (WGS) entry which is preliminary data.</text>
</comment>
<evidence type="ECO:0000313" key="1">
    <source>
        <dbReference type="EMBL" id="NAS11048.1"/>
    </source>
</evidence>
<dbReference type="AlphaFoldDB" id="A0A6L9E913"/>
<keyword evidence="2" id="KW-1185">Reference proteome</keyword>
<dbReference type="EMBL" id="WXYO01000001">
    <property type="protein sequence ID" value="NAS11048.1"/>
    <property type="molecule type" value="Genomic_DNA"/>
</dbReference>
<reference evidence="1 2" key="1">
    <citation type="submission" date="2020-01" db="EMBL/GenBank/DDBJ databases">
        <title>Bacteria diversity of Porities sp.</title>
        <authorList>
            <person name="Wang G."/>
        </authorList>
    </citation>
    <scope>NUCLEOTIDE SEQUENCE [LARGE SCALE GENOMIC DNA]</scope>
    <source>
        <strain evidence="1 2">R33</strain>
    </source>
</reference>
<evidence type="ECO:0000313" key="2">
    <source>
        <dbReference type="Proteomes" id="UP000475249"/>
    </source>
</evidence>
<dbReference type="Pfam" id="PF03382">
    <property type="entry name" value="DUF285"/>
    <property type="match status" value="1"/>
</dbReference>
<feature type="non-terminal residue" evidence="1">
    <location>
        <position position="220"/>
    </location>
</feature>
<protein>
    <submittedName>
        <fullName evidence="1">BspA family leucine-rich repeat surface protein</fullName>
    </submittedName>
</protein>
<dbReference type="RefSeq" id="WP_161433993.1">
    <property type="nucleotide sequence ID" value="NZ_WXYO01000001.1"/>
</dbReference>
<dbReference type="Proteomes" id="UP000475249">
    <property type="component" value="Unassembled WGS sequence"/>
</dbReference>
<name>A0A6L9E913_9FLAO</name>
<dbReference type="NCBIfam" id="TIGR02167">
    <property type="entry name" value="Liste_lipo_26"/>
    <property type="match status" value="2"/>
</dbReference>
<dbReference type="InterPro" id="IPR011889">
    <property type="entry name" value="Liste_lipo_26"/>
</dbReference>
<gene>
    <name evidence="1" type="ORF">GTQ38_03480</name>
</gene>
<organism evidence="1 2">
    <name type="scientific">Poritiphilus flavus</name>
    <dbReference type="NCBI Taxonomy" id="2697053"/>
    <lineage>
        <taxon>Bacteria</taxon>
        <taxon>Pseudomonadati</taxon>
        <taxon>Bacteroidota</taxon>
        <taxon>Flavobacteriia</taxon>
        <taxon>Flavobacteriales</taxon>
        <taxon>Flavobacteriaceae</taxon>
        <taxon>Poritiphilus</taxon>
    </lineage>
</organism>